<dbReference type="InterPro" id="IPR013516">
    <property type="entry name" value="Phyto_chromo_BS"/>
</dbReference>
<evidence type="ECO:0000256" key="1">
    <source>
        <dbReference type="ARBA" id="ARBA00001917"/>
    </source>
</evidence>
<dbReference type="InterPro" id="IPR013515">
    <property type="entry name" value="Phytochrome_cen-reg"/>
</dbReference>
<dbReference type="InterPro" id="IPR029016">
    <property type="entry name" value="GAF-like_dom_sf"/>
</dbReference>
<keyword evidence="10" id="KW-0418">Kinase</keyword>
<reference evidence="23" key="1">
    <citation type="journal article" date="2005" name="Proc. Natl. Acad. Sci. U.S.A.">
        <title>A chimeric photoreceptor gene, NEOCHROME, has arisen twice during plant evolution.</title>
        <authorList>
            <person name="Suetsugu N."/>
            <person name="Mittmann F."/>
            <person name="Wagner G."/>
            <person name="Hughes J."/>
            <person name="Wada M."/>
        </authorList>
    </citation>
    <scope>NUCLEOTIDE SEQUENCE</scope>
</reference>
<dbReference type="GO" id="GO:0007010">
    <property type="term" value="P:cytoskeleton organization"/>
    <property type="evidence" value="ECO:0007669"/>
    <property type="project" value="UniProtKB-ARBA"/>
</dbReference>
<evidence type="ECO:0000256" key="17">
    <source>
        <dbReference type="ARBA" id="ARBA00048679"/>
    </source>
</evidence>
<dbReference type="Pfam" id="PF13426">
    <property type="entry name" value="PAS_9"/>
    <property type="match status" value="2"/>
</dbReference>
<evidence type="ECO:0000256" key="8">
    <source>
        <dbReference type="ARBA" id="ARBA00022679"/>
    </source>
</evidence>
<dbReference type="GO" id="GO:0004674">
    <property type="term" value="F:protein serine/threonine kinase activity"/>
    <property type="evidence" value="ECO:0007669"/>
    <property type="project" value="UniProtKB-KW"/>
</dbReference>
<dbReference type="Gene3D" id="1.10.510.10">
    <property type="entry name" value="Transferase(Phosphotransferase) domain 1"/>
    <property type="match status" value="1"/>
</dbReference>
<keyword evidence="6" id="KW-0597">Phosphoprotein</keyword>
<feature type="binding site" evidence="18">
    <location>
        <position position="1109"/>
    </location>
    <ligand>
        <name>ATP</name>
        <dbReference type="ChEBI" id="CHEBI:30616"/>
    </ligand>
</feature>
<dbReference type="InterPro" id="IPR003018">
    <property type="entry name" value="GAF"/>
</dbReference>
<feature type="domain" description="PAC" evidence="22">
    <location>
        <begin position="961"/>
        <end position="1015"/>
    </location>
</feature>
<evidence type="ECO:0000259" key="22">
    <source>
        <dbReference type="PROSITE" id="PS50113"/>
    </source>
</evidence>
<gene>
    <name evidence="23" type="primary">NEO2</name>
</gene>
<evidence type="ECO:0000256" key="2">
    <source>
        <dbReference type="ARBA" id="ARBA00009903"/>
    </source>
</evidence>
<evidence type="ECO:0000259" key="20">
    <source>
        <dbReference type="PROSITE" id="PS50011"/>
    </source>
</evidence>
<dbReference type="GO" id="GO:0009882">
    <property type="term" value="F:blue light photoreceptor activity"/>
    <property type="evidence" value="ECO:0007669"/>
    <property type="project" value="UniProtKB-ARBA"/>
</dbReference>
<comment type="catalytic activity">
    <reaction evidence="17">
        <text>L-seryl-[protein] + ATP = O-phospho-L-seryl-[protein] + ADP + H(+)</text>
        <dbReference type="Rhea" id="RHEA:17989"/>
        <dbReference type="Rhea" id="RHEA-COMP:9863"/>
        <dbReference type="Rhea" id="RHEA-COMP:11604"/>
        <dbReference type="ChEBI" id="CHEBI:15378"/>
        <dbReference type="ChEBI" id="CHEBI:29999"/>
        <dbReference type="ChEBI" id="CHEBI:30616"/>
        <dbReference type="ChEBI" id="CHEBI:83421"/>
        <dbReference type="ChEBI" id="CHEBI:456216"/>
        <dbReference type="EC" id="2.7.11.1"/>
    </reaction>
</comment>
<keyword evidence="9 18" id="KW-0547">Nucleotide-binding</keyword>
<protein>
    <recommendedName>
        <fullName evidence="3">non-specific serine/threonine protein kinase</fullName>
        <ecNumber evidence="3">2.7.11.1</ecNumber>
    </recommendedName>
</protein>
<proteinExistence type="evidence at transcript level"/>
<dbReference type="Pfam" id="PF00360">
    <property type="entry name" value="PHY"/>
    <property type="match status" value="1"/>
</dbReference>
<evidence type="ECO:0000256" key="13">
    <source>
        <dbReference type="ARBA" id="ARBA00023015"/>
    </source>
</evidence>
<feature type="domain" description="PAC" evidence="22">
    <location>
        <begin position="701"/>
        <end position="755"/>
    </location>
</feature>
<evidence type="ECO:0000256" key="19">
    <source>
        <dbReference type="SAM" id="MobiDB-lite"/>
    </source>
</evidence>
<keyword evidence="12" id="KW-0157">Chromophore</keyword>
<evidence type="ECO:0000256" key="14">
    <source>
        <dbReference type="ARBA" id="ARBA00023163"/>
    </source>
</evidence>
<evidence type="ECO:0000313" key="23">
    <source>
        <dbReference type="EMBL" id="BAE20164.1"/>
    </source>
</evidence>
<dbReference type="InterPro" id="IPR016132">
    <property type="entry name" value="Phyto_chromo_attachment"/>
</dbReference>
<dbReference type="InterPro" id="IPR008271">
    <property type="entry name" value="Ser/Thr_kinase_AS"/>
</dbReference>
<dbReference type="NCBIfam" id="TIGR00229">
    <property type="entry name" value="sensory_box"/>
    <property type="match status" value="1"/>
</dbReference>
<feature type="domain" description="Protein kinase" evidence="20">
    <location>
        <begin position="1080"/>
        <end position="1371"/>
    </location>
</feature>
<dbReference type="InterPro" id="IPR013654">
    <property type="entry name" value="PAS_2"/>
</dbReference>
<organism evidence="23">
    <name type="scientific">Mougeotia scalaris</name>
    <name type="common">Green alga</name>
    <name type="synonym">Sphaerocarpus scalaris</name>
    <dbReference type="NCBI Taxonomy" id="13158"/>
    <lineage>
        <taxon>Eukaryota</taxon>
        <taxon>Viridiplantae</taxon>
        <taxon>Streptophyta</taxon>
        <taxon>Zygnematophyceae</taxon>
        <taxon>Zygnematophycidae</taxon>
        <taxon>Zygnematales</taxon>
        <taxon>Zygnemataceae</taxon>
        <taxon>Mougeotia</taxon>
    </lineage>
</organism>
<evidence type="ECO:0000256" key="5">
    <source>
        <dbReference type="ARBA" id="ARBA00022543"/>
    </source>
</evidence>
<dbReference type="SMART" id="SM00220">
    <property type="entry name" value="S_TKc"/>
    <property type="match status" value="1"/>
</dbReference>
<dbReference type="InterPro" id="IPR000700">
    <property type="entry name" value="PAS-assoc_C"/>
</dbReference>
<keyword evidence="8" id="KW-0808">Transferase</keyword>
<dbReference type="GO" id="GO:0005524">
    <property type="term" value="F:ATP binding"/>
    <property type="evidence" value="ECO:0007669"/>
    <property type="project" value="UniProtKB-UniRule"/>
</dbReference>
<dbReference type="SUPFAM" id="SSF56112">
    <property type="entry name" value="Protein kinase-like (PK-like)"/>
    <property type="match status" value="1"/>
</dbReference>
<keyword evidence="15" id="KW-0675">Receptor</keyword>
<dbReference type="PROSITE" id="PS50011">
    <property type="entry name" value="PROTEIN_KINASE_DOM"/>
    <property type="match status" value="1"/>
</dbReference>
<feature type="compositionally biased region" description="Polar residues" evidence="19">
    <location>
        <begin position="1405"/>
        <end position="1425"/>
    </location>
</feature>
<dbReference type="InterPro" id="IPR011009">
    <property type="entry name" value="Kinase-like_dom_sf"/>
</dbReference>
<dbReference type="InterPro" id="IPR017441">
    <property type="entry name" value="Protein_kinase_ATP_BS"/>
</dbReference>
<feature type="domain" description="Phytochrome chromophore attachment site" evidence="21">
    <location>
        <begin position="224"/>
        <end position="393"/>
    </location>
</feature>
<dbReference type="SMART" id="SM00086">
    <property type="entry name" value="PAC"/>
    <property type="match status" value="2"/>
</dbReference>
<keyword evidence="11 18" id="KW-0067">ATP-binding</keyword>
<evidence type="ECO:0000256" key="15">
    <source>
        <dbReference type="ARBA" id="ARBA00023170"/>
    </source>
</evidence>
<dbReference type="SMR" id="Q401Q6"/>
<comment type="catalytic activity">
    <reaction evidence="16">
        <text>L-threonyl-[protein] + ATP = O-phospho-L-threonyl-[protein] + ADP + H(+)</text>
        <dbReference type="Rhea" id="RHEA:46608"/>
        <dbReference type="Rhea" id="RHEA-COMP:11060"/>
        <dbReference type="Rhea" id="RHEA-COMP:11605"/>
        <dbReference type="ChEBI" id="CHEBI:15378"/>
        <dbReference type="ChEBI" id="CHEBI:30013"/>
        <dbReference type="ChEBI" id="CHEBI:30616"/>
        <dbReference type="ChEBI" id="CHEBI:61977"/>
        <dbReference type="ChEBI" id="CHEBI:456216"/>
        <dbReference type="EC" id="2.7.11.1"/>
    </reaction>
</comment>
<dbReference type="PROSITE" id="PS50046">
    <property type="entry name" value="PHYTOCHROME_2"/>
    <property type="match status" value="1"/>
</dbReference>
<keyword evidence="5" id="KW-0600">Photoreceptor protein</keyword>
<evidence type="ECO:0000259" key="21">
    <source>
        <dbReference type="PROSITE" id="PS50046"/>
    </source>
</evidence>
<dbReference type="Gene3D" id="3.30.450.20">
    <property type="entry name" value="PAS domain"/>
    <property type="match status" value="3"/>
</dbReference>
<dbReference type="EMBL" id="AB206962">
    <property type="protein sequence ID" value="BAE20159.1"/>
    <property type="molecule type" value="mRNA"/>
</dbReference>
<dbReference type="PROSITE" id="PS50113">
    <property type="entry name" value="PAC"/>
    <property type="match status" value="2"/>
</dbReference>
<dbReference type="CDD" id="cd05574">
    <property type="entry name" value="STKc_phototropin_like"/>
    <property type="match status" value="1"/>
</dbReference>
<evidence type="ECO:0000256" key="6">
    <source>
        <dbReference type="ARBA" id="ARBA00022553"/>
    </source>
</evidence>
<evidence type="ECO:0000256" key="4">
    <source>
        <dbReference type="ARBA" id="ARBA00022527"/>
    </source>
</evidence>
<dbReference type="PROSITE" id="PS00245">
    <property type="entry name" value="PHYTOCHROME_1"/>
    <property type="match status" value="1"/>
</dbReference>
<dbReference type="GO" id="GO:0009584">
    <property type="term" value="P:detection of visible light"/>
    <property type="evidence" value="ECO:0007669"/>
    <property type="project" value="InterPro"/>
</dbReference>
<dbReference type="EMBL" id="AB206967">
    <property type="protein sequence ID" value="BAE20164.1"/>
    <property type="molecule type" value="Genomic_DNA"/>
</dbReference>
<dbReference type="InterPro" id="IPR000014">
    <property type="entry name" value="PAS"/>
</dbReference>
<dbReference type="SMART" id="SM00065">
    <property type="entry name" value="GAF"/>
    <property type="match status" value="1"/>
</dbReference>
<dbReference type="Pfam" id="PF08446">
    <property type="entry name" value="PAS_2"/>
    <property type="match status" value="1"/>
</dbReference>
<comment type="similarity">
    <text evidence="2">Belongs to the protein kinase superfamily. AGC Ser/Thr protein kinase family.</text>
</comment>
<dbReference type="InterPro" id="IPR000719">
    <property type="entry name" value="Prot_kinase_dom"/>
</dbReference>
<evidence type="ECO:0000256" key="3">
    <source>
        <dbReference type="ARBA" id="ARBA00012513"/>
    </source>
</evidence>
<evidence type="ECO:0000256" key="12">
    <source>
        <dbReference type="ARBA" id="ARBA00022991"/>
    </source>
</evidence>
<dbReference type="FunFam" id="1.10.510.10:FF:000024">
    <property type="entry name" value="Probable serine/threonine-protein kinase cot-1"/>
    <property type="match status" value="1"/>
</dbReference>
<dbReference type="PANTHER" id="PTHR45637">
    <property type="entry name" value="FLIPPASE KINASE 1-RELATED"/>
    <property type="match status" value="1"/>
</dbReference>
<dbReference type="GO" id="GO:0006355">
    <property type="term" value="P:regulation of DNA-templated transcription"/>
    <property type="evidence" value="ECO:0007669"/>
    <property type="project" value="InterPro"/>
</dbReference>
<accession>Q401Q6</accession>
<keyword evidence="13" id="KW-0805">Transcription regulation</keyword>
<evidence type="ECO:0000256" key="18">
    <source>
        <dbReference type="PROSITE-ProRule" id="PRU10141"/>
    </source>
</evidence>
<dbReference type="Gene3D" id="3.30.200.20">
    <property type="entry name" value="Phosphorylase Kinase, domain 1"/>
    <property type="match status" value="1"/>
</dbReference>
<dbReference type="InterPro" id="IPR001610">
    <property type="entry name" value="PAC"/>
</dbReference>
<dbReference type="Gene3D" id="3.30.450.40">
    <property type="match status" value="1"/>
</dbReference>
<evidence type="ECO:0000256" key="11">
    <source>
        <dbReference type="ARBA" id="ARBA00022840"/>
    </source>
</evidence>
<keyword evidence="4" id="KW-0723">Serine/threonine-protein kinase</keyword>
<dbReference type="SUPFAM" id="SSF55781">
    <property type="entry name" value="GAF domain-like"/>
    <property type="match status" value="2"/>
</dbReference>
<keyword evidence="14" id="KW-0804">Transcription</keyword>
<dbReference type="Pfam" id="PF00069">
    <property type="entry name" value="Pkinase"/>
    <property type="match status" value="1"/>
</dbReference>
<dbReference type="CDD" id="cd00130">
    <property type="entry name" value="PAS"/>
    <property type="match status" value="2"/>
</dbReference>
<dbReference type="Gene3D" id="3.30.450.270">
    <property type="match status" value="1"/>
</dbReference>
<evidence type="ECO:0000256" key="7">
    <source>
        <dbReference type="ARBA" id="ARBA00022606"/>
    </source>
</evidence>
<evidence type="ECO:0000256" key="16">
    <source>
        <dbReference type="ARBA" id="ARBA00047899"/>
    </source>
</evidence>
<keyword evidence="7" id="KW-0716">Sensory transduction</keyword>
<dbReference type="PROSITE" id="PS00108">
    <property type="entry name" value="PROTEIN_KINASE_ST"/>
    <property type="match status" value="1"/>
</dbReference>
<name>Q401Q6_MOUSC</name>
<dbReference type="Pfam" id="PF01590">
    <property type="entry name" value="GAF"/>
    <property type="match status" value="1"/>
</dbReference>
<dbReference type="InterPro" id="IPR043150">
    <property type="entry name" value="Phytochrome_PHY_sf"/>
</dbReference>
<dbReference type="InterPro" id="IPR035965">
    <property type="entry name" value="PAS-like_dom_sf"/>
</dbReference>
<dbReference type="PROSITE" id="PS00107">
    <property type="entry name" value="PROTEIN_KINASE_ATP"/>
    <property type="match status" value="1"/>
</dbReference>
<evidence type="ECO:0000256" key="9">
    <source>
        <dbReference type="ARBA" id="ARBA00022741"/>
    </source>
</evidence>
<sequence length="1442" mass="160710">MDRTIDISDEKWQSRFAAQSSQAAESQYSSDALLNEKYEMASTHGSFVSYKELMKSSAEAPKPWEVDQIAYLEKMRRSGLTQRFGTMLVVEPPLRHAQKLHLLAHSENAVDLLGIEPRELEIGGDILPFFTSESGKALFSEAASKGDSVKTAIVTGRDGETKFYAICHRNACGVIIDLEPVVPKGIHTSYEPNLDTSSPPLSMEAALDIVQPAIQRLKAIPAGSVQEICDTVTREVRELLQYDRVIVYKFHPDQHGEVFAESAKEGLDPYVGLHYPSTDLPQAIRVLLLRVGIRMICDATQSMVKIIQPDDVEPVDLSDSTLRAPHGCHAQYMINMGSLSSITFAIVVESDKTVRAGEEPEKERTLWGIIVGHHSIPRFTPYPLRKAVQSLAETFGSLLTREIALAASWHEEKTLNMQKKLCDMLEADIPLGIVIDSPNIQDLVKCDGAALFFSGRFWLLGSTPTERQVADLAEWILKHHSKKGAVCTDSLAEAGYPNADELGSKTCGMVAVKVGKRDFVFWFREHTAKVVRWAGQRQKKEEIDDESKMMPRNSFKAFMEIVRKRCLPWEDIELEAINGLRLMLQDALDVSRGADIPVVVGGTTIEGDPFDGAGYHESTSEKPVSAITSEVEAALSAVEACFLITDATQESRPIIYCSHVFSTLTGYSAGELEGGTLEKLEGLETDVAAASKLHLALSGRTQYSGRLLHYKKDGTPFWNLITCGPIKNGQNEVVNFVIVFQELAKYHEISSVPPNLVDGDLSAPEKGFPVSLIRYDGRLKEKSSRIVDEIIRLVKNPATIADSLALLGQMSAMASPSVSQVESVPVVEHRERHSSMHIAKPAATKTSRRRSLVEVLLGKGKEIEAPVKEAFDSDVKSDDGKKRRAAKGIDLGTTLERLDYGFLVIDTRLDECPIIFMSDRYILQTQHTREENIGGDILFLDGEESSPAEVDKIRKAVQNNDELSLQLVAYRKNGDKFWALYHLSVAKDKDGNALYIINVVKDLGEAQISDAAFRKEDAEARKEAAEITRALHDLPDTAAYELWTVHSKFVASKPHRAWDSAWTAIKEVREKEGRLCLKHFKPIKPLGNGDSGSVVLVELRGTGHVFAAKIMEKERMIERNKVHRIASEREILNQLDHPFLPSLYASFQTTKHVCFITNFCPGGELYDFLEIQPYHRFEEHVAQFYAAEILISLEYLHCQGVVYRDLKPENILLAEDGHIVLTDFDLSILSSTFPKLIREANGTSKRKSSRRPSKERAPTFVAEPTMRSNSFVGTEEYISPEIVTGEGHGPSIDWWSFGILIYEMLYGETPFCGSSMNKTFHNILNKEVAFPSPVPVSDMAKDLITSLLIKDSEKRLGSKLGAAEIKVHPFFHGINWPLIRNKKVVPPKVPNKLNSVVGGHEEQDISSNHWRLQDTNNDSNRSFPNMSFDGSIIDATEDRSTW</sequence>
<comment type="cofactor">
    <cofactor evidence="1">
        <name>FMN</name>
        <dbReference type="ChEBI" id="CHEBI:58210"/>
    </cofactor>
</comment>
<dbReference type="SUPFAM" id="SSF55785">
    <property type="entry name" value="PYP-like sensor domain (PAS domain)"/>
    <property type="match status" value="3"/>
</dbReference>
<dbReference type="InterPro" id="IPR001294">
    <property type="entry name" value="Phytochrome"/>
</dbReference>
<dbReference type="FunFam" id="3.30.450.270:FF:000001">
    <property type="entry name" value="Phytochrome"/>
    <property type="match status" value="1"/>
</dbReference>
<dbReference type="PRINTS" id="PR01033">
    <property type="entry name" value="PHYTOCHROME"/>
</dbReference>
<dbReference type="EC" id="2.7.11.1" evidence="3"/>
<feature type="region of interest" description="Disordered" evidence="19">
    <location>
        <begin position="1398"/>
        <end position="1428"/>
    </location>
</feature>
<evidence type="ECO:0000256" key="10">
    <source>
        <dbReference type="ARBA" id="ARBA00022777"/>
    </source>
</evidence>